<evidence type="ECO:0000256" key="3">
    <source>
        <dbReference type="ARBA" id="ARBA00022692"/>
    </source>
</evidence>
<evidence type="ECO:0000259" key="7">
    <source>
        <dbReference type="Pfam" id="PF01478"/>
    </source>
</evidence>
<feature type="transmembrane region" description="Helical" evidence="6">
    <location>
        <begin position="138"/>
        <end position="157"/>
    </location>
</feature>
<organism evidence="8 9">
    <name type="scientific">Pacificimonas flava</name>
    <dbReference type="NCBI Taxonomy" id="1234595"/>
    <lineage>
        <taxon>Bacteria</taxon>
        <taxon>Pseudomonadati</taxon>
        <taxon>Pseudomonadota</taxon>
        <taxon>Alphaproteobacteria</taxon>
        <taxon>Sphingomonadales</taxon>
        <taxon>Sphingosinicellaceae</taxon>
        <taxon>Pacificimonas</taxon>
    </lineage>
</organism>
<evidence type="ECO:0000313" key="8">
    <source>
        <dbReference type="EMBL" id="OWV32427.1"/>
    </source>
</evidence>
<keyword evidence="3 6" id="KW-0812">Transmembrane</keyword>
<accession>A0A219B255</accession>
<feature type="transmembrane region" description="Helical" evidence="6">
    <location>
        <begin position="108"/>
        <end position="126"/>
    </location>
</feature>
<keyword evidence="5 6" id="KW-0472">Membrane</keyword>
<sequence length="162" mass="17827">MLPFLFWTAIAGLAVLLAYTVYSDLTSRRIPNWLTLSVALLAIPYWLGRGAADADLLRHAVFAGAAILLLLLIWQAGYWLRRRLMGGGDLKLLAALTLWLPLAPYMEMLFWMALAGAVVTLVALAENRLRKRPLPTRVPYGLAIVAGVFAVHGELIVKQFGA</sequence>
<dbReference type="PANTHER" id="PTHR36506">
    <property type="entry name" value="PREFLAGELLIN PEPTIDASE"/>
    <property type="match status" value="1"/>
</dbReference>
<evidence type="ECO:0000256" key="2">
    <source>
        <dbReference type="ARBA" id="ARBA00022475"/>
    </source>
</evidence>
<comment type="subcellular location">
    <subcellularLocation>
        <location evidence="1">Cell membrane</location>
        <topology evidence="1">Multi-pass membrane protein</topology>
    </subcellularLocation>
</comment>
<dbReference type="GO" id="GO:0005886">
    <property type="term" value="C:plasma membrane"/>
    <property type="evidence" value="ECO:0007669"/>
    <property type="project" value="UniProtKB-SubCell"/>
</dbReference>
<dbReference type="Proteomes" id="UP000198462">
    <property type="component" value="Unassembled WGS sequence"/>
</dbReference>
<comment type="caution">
    <text evidence="8">The sequence shown here is derived from an EMBL/GenBank/DDBJ whole genome shotgun (WGS) entry which is preliminary data.</text>
</comment>
<proteinExistence type="predicted"/>
<feature type="domain" description="Prepilin type IV endopeptidase peptidase" evidence="7">
    <location>
        <begin position="13"/>
        <end position="121"/>
    </location>
</feature>
<reference evidence="9" key="1">
    <citation type="submission" date="2017-05" db="EMBL/GenBank/DDBJ databases">
        <authorList>
            <person name="Lin X."/>
        </authorList>
    </citation>
    <scope>NUCLEOTIDE SEQUENCE [LARGE SCALE GENOMIC DNA]</scope>
    <source>
        <strain evidence="9">JLT2012</strain>
    </source>
</reference>
<dbReference type="AlphaFoldDB" id="A0A219B255"/>
<dbReference type="PANTHER" id="PTHR36506:SF1">
    <property type="entry name" value="PREFLAGELLIN PEPTIDASE"/>
    <property type="match status" value="1"/>
</dbReference>
<keyword evidence="2" id="KW-1003">Cell membrane</keyword>
<dbReference type="OrthoDB" id="5329005at2"/>
<evidence type="ECO:0000256" key="1">
    <source>
        <dbReference type="ARBA" id="ARBA00004651"/>
    </source>
</evidence>
<name>A0A219B255_9SPHN</name>
<keyword evidence="9" id="KW-1185">Reference proteome</keyword>
<feature type="transmembrane region" description="Helical" evidence="6">
    <location>
        <begin position="30"/>
        <end position="48"/>
    </location>
</feature>
<dbReference type="InterPro" id="IPR000045">
    <property type="entry name" value="Prepilin_IV_endopep_pep"/>
</dbReference>
<evidence type="ECO:0000256" key="6">
    <source>
        <dbReference type="SAM" id="Phobius"/>
    </source>
</evidence>
<dbReference type="RefSeq" id="WP_088711223.1">
    <property type="nucleotide sequence ID" value="NZ_NFZT01000001.1"/>
</dbReference>
<evidence type="ECO:0000313" key="9">
    <source>
        <dbReference type="Proteomes" id="UP000198462"/>
    </source>
</evidence>
<keyword evidence="4 6" id="KW-1133">Transmembrane helix</keyword>
<evidence type="ECO:0000256" key="5">
    <source>
        <dbReference type="ARBA" id="ARBA00023136"/>
    </source>
</evidence>
<dbReference type="Pfam" id="PF01478">
    <property type="entry name" value="Peptidase_A24"/>
    <property type="match status" value="1"/>
</dbReference>
<dbReference type="InterPro" id="IPR052218">
    <property type="entry name" value="Preflagellin_Peptidase"/>
</dbReference>
<feature type="transmembrane region" description="Helical" evidence="6">
    <location>
        <begin position="60"/>
        <end position="80"/>
    </location>
</feature>
<dbReference type="EMBL" id="NFZT01000001">
    <property type="protein sequence ID" value="OWV32427.1"/>
    <property type="molecule type" value="Genomic_DNA"/>
</dbReference>
<gene>
    <name evidence="8" type="ORF">B5C34_02470</name>
</gene>
<protein>
    <recommendedName>
        <fullName evidence="7">Prepilin type IV endopeptidase peptidase domain-containing protein</fullName>
    </recommendedName>
</protein>
<dbReference type="Gene3D" id="1.20.120.1220">
    <property type="match status" value="1"/>
</dbReference>
<dbReference type="GO" id="GO:0004190">
    <property type="term" value="F:aspartic-type endopeptidase activity"/>
    <property type="evidence" value="ECO:0007669"/>
    <property type="project" value="InterPro"/>
</dbReference>
<evidence type="ECO:0000256" key="4">
    <source>
        <dbReference type="ARBA" id="ARBA00022989"/>
    </source>
</evidence>